<dbReference type="Gene3D" id="3.90.550.10">
    <property type="entry name" value="Spore Coat Polysaccharide Biosynthesis Protein SpsA, Chain A"/>
    <property type="match status" value="1"/>
</dbReference>
<evidence type="ECO:0000256" key="1">
    <source>
        <dbReference type="ARBA" id="ARBA00006739"/>
    </source>
</evidence>
<evidence type="ECO:0000259" key="4">
    <source>
        <dbReference type="Pfam" id="PF00535"/>
    </source>
</evidence>
<dbReference type="SUPFAM" id="SSF48452">
    <property type="entry name" value="TPR-like"/>
    <property type="match status" value="1"/>
</dbReference>
<dbReference type="InterPro" id="IPR050834">
    <property type="entry name" value="Glycosyltransf_2"/>
</dbReference>
<dbReference type="InterPro" id="IPR029044">
    <property type="entry name" value="Nucleotide-diphossugar_trans"/>
</dbReference>
<dbReference type="RefSeq" id="WP_167660363.1">
    <property type="nucleotide sequence ID" value="NZ_BMCQ01000002.1"/>
</dbReference>
<dbReference type="EMBL" id="JAATIZ010000001">
    <property type="protein sequence ID" value="NJB64121.1"/>
    <property type="molecule type" value="Genomic_DNA"/>
</dbReference>
<dbReference type="SUPFAM" id="SSF53448">
    <property type="entry name" value="Nucleotide-diphospho-sugar transferases"/>
    <property type="match status" value="1"/>
</dbReference>
<evidence type="ECO:0000313" key="5">
    <source>
        <dbReference type="EMBL" id="NJB64121.1"/>
    </source>
</evidence>
<protein>
    <submittedName>
        <fullName evidence="5">Tetratricopeptide (TPR) repeat protein</fullName>
    </submittedName>
</protein>
<accession>A0ABX0WLK9</accession>
<reference evidence="5 6" key="1">
    <citation type="submission" date="2020-03" db="EMBL/GenBank/DDBJ databases">
        <title>Genomic Encyclopedia of Type Strains, Phase IV (KMG-IV): sequencing the most valuable type-strain genomes for metagenomic binning, comparative biology and taxonomic classification.</title>
        <authorList>
            <person name="Goeker M."/>
        </authorList>
    </citation>
    <scope>NUCLEOTIDE SEQUENCE [LARGE SCALE GENOMIC DNA]</scope>
    <source>
        <strain evidence="5 6">DSM 26613</strain>
    </source>
</reference>
<dbReference type="InterPro" id="IPR011990">
    <property type="entry name" value="TPR-like_helical_dom_sf"/>
</dbReference>
<proteinExistence type="inferred from homology"/>
<gene>
    <name evidence="5" type="ORF">GGR41_000342</name>
</gene>
<dbReference type="CDD" id="cd00761">
    <property type="entry name" value="Glyco_tranf_GTA_type"/>
    <property type="match status" value="1"/>
</dbReference>
<keyword evidence="2" id="KW-0328">Glycosyltransferase</keyword>
<sequence>MGNLLLQANQHLINKNHDKAIELYQRLFLANPEFKSYAFNLDLALRRVAAEKRQAVLKELFSRQHAISLNAAMELMQFTALFDEPFYKSQVDLGLPADVPAALHYLALGWALGYEPSAQFASKQATNQTHRKALRPRSPLIDYLLPKHHKEKEESNRKDIDLSAQLWGGHSATALIELHSIATNTELDAHTRWWAMWHVARWYYFTGDYQKALALGNAMEQLGAVNSLRKERWYLQYFCLVLTQQKAAAYKLLRRYLDLFPQDADAMLALANSASDDAARLQLINQAFTLHGLTGLQLKTAEKSLGLATIQGQPTPAVNGDQKVSIILPIYNAQHQIETAIESLLAQSYVNLEIIAVDDCSTDETYAVLKKLEQKDHRVKALQVSVNGGAYAARNYGLHRATGDFITTHDSDDWSHPQKIALQVMYLTQHPRVMGCVTHWARVTADLCFTQNWRPENRITHWSHSSFMFRKEVKETLGEWDQVRVGGDTEYIWRMQAHYGKDSFAKIHPELPLAFALDEASSLTRTKATHVRTVYFGLRHIYRQIAEWWHSQSAVLSLPAADAQRAFNAPIPMWRKQTGPEHYDLCVAGDYSNLADVLAAAKLIQTHPHKKVALFHWPAFGHAERKLCALYFELVGRPNVEPIVSGQPIEAVDYYLTNNSLVHYPLDAYPLWNKSESWQLLENRPNSV</sequence>
<keyword evidence="6" id="KW-1185">Reference proteome</keyword>
<dbReference type="PANTHER" id="PTHR43685:SF5">
    <property type="entry name" value="GLYCOSYLTRANSFERASE EPSE-RELATED"/>
    <property type="match status" value="1"/>
</dbReference>
<comment type="caution">
    <text evidence="5">The sequence shown here is derived from an EMBL/GenBank/DDBJ whole genome shotgun (WGS) entry which is preliminary data.</text>
</comment>
<dbReference type="Pfam" id="PF00535">
    <property type="entry name" value="Glycos_transf_2"/>
    <property type="match status" value="1"/>
</dbReference>
<comment type="similarity">
    <text evidence="1">Belongs to the glycosyltransferase 2 family.</text>
</comment>
<feature type="domain" description="Glycosyltransferase 2-like" evidence="4">
    <location>
        <begin position="325"/>
        <end position="440"/>
    </location>
</feature>
<dbReference type="Gene3D" id="1.25.40.10">
    <property type="entry name" value="Tetratricopeptide repeat domain"/>
    <property type="match status" value="1"/>
</dbReference>
<organism evidence="5 6">
    <name type="scientific">Paenalcaligenes hominis</name>
    <dbReference type="NCBI Taxonomy" id="643674"/>
    <lineage>
        <taxon>Bacteria</taxon>
        <taxon>Pseudomonadati</taxon>
        <taxon>Pseudomonadota</taxon>
        <taxon>Betaproteobacteria</taxon>
        <taxon>Burkholderiales</taxon>
        <taxon>Alcaligenaceae</taxon>
        <taxon>Paenalcaligenes</taxon>
    </lineage>
</organism>
<keyword evidence="3" id="KW-0808">Transferase</keyword>
<dbReference type="InterPro" id="IPR001173">
    <property type="entry name" value="Glyco_trans_2-like"/>
</dbReference>
<dbReference type="PANTHER" id="PTHR43685">
    <property type="entry name" value="GLYCOSYLTRANSFERASE"/>
    <property type="match status" value="1"/>
</dbReference>
<dbReference type="Proteomes" id="UP000783934">
    <property type="component" value="Unassembled WGS sequence"/>
</dbReference>
<evidence type="ECO:0000313" key="6">
    <source>
        <dbReference type="Proteomes" id="UP000783934"/>
    </source>
</evidence>
<name>A0ABX0WLK9_9BURK</name>
<evidence type="ECO:0000256" key="2">
    <source>
        <dbReference type="ARBA" id="ARBA00022676"/>
    </source>
</evidence>
<evidence type="ECO:0000256" key="3">
    <source>
        <dbReference type="ARBA" id="ARBA00022679"/>
    </source>
</evidence>